<gene>
    <name evidence="1" type="ORF">SEUCBS140593_010805</name>
</gene>
<dbReference type="Gene3D" id="2.60.120.260">
    <property type="entry name" value="Galactose-binding domain-like"/>
    <property type="match status" value="1"/>
</dbReference>
<keyword evidence="2" id="KW-1185">Reference proteome</keyword>
<reference evidence="1 2" key="1">
    <citation type="submission" date="2024-01" db="EMBL/GenBank/DDBJ databases">
        <authorList>
            <person name="Allen C."/>
            <person name="Tagirdzhanova G."/>
        </authorList>
    </citation>
    <scope>NUCLEOTIDE SEQUENCE [LARGE SCALE GENOMIC DNA]</scope>
</reference>
<sequence length="101" mass="11025">MSNNGYTYMTQVVQGVPGETYTVSFDYRMDSYLGDNTVDFTVNGVTTEYLNLDSGEWATFTTTTTADASGNINLNVYVDADDQGGYADLQFANTYIGQCSS</sequence>
<proteinExistence type="predicted"/>
<organism evidence="1 2">
    <name type="scientific">Sporothrix eucalyptigena</name>
    <dbReference type="NCBI Taxonomy" id="1812306"/>
    <lineage>
        <taxon>Eukaryota</taxon>
        <taxon>Fungi</taxon>
        <taxon>Dikarya</taxon>
        <taxon>Ascomycota</taxon>
        <taxon>Pezizomycotina</taxon>
        <taxon>Sordariomycetes</taxon>
        <taxon>Sordariomycetidae</taxon>
        <taxon>Ophiostomatales</taxon>
        <taxon>Ophiostomataceae</taxon>
        <taxon>Sporothrix</taxon>
    </lineage>
</organism>
<accession>A0ABP0D2G6</accession>
<dbReference type="EMBL" id="CAWUHD010000276">
    <property type="protein sequence ID" value="CAK7238553.1"/>
    <property type="molecule type" value="Genomic_DNA"/>
</dbReference>
<evidence type="ECO:0000313" key="2">
    <source>
        <dbReference type="Proteomes" id="UP001642482"/>
    </source>
</evidence>
<evidence type="ECO:0008006" key="3">
    <source>
        <dbReference type="Google" id="ProtNLM"/>
    </source>
</evidence>
<evidence type="ECO:0000313" key="1">
    <source>
        <dbReference type="EMBL" id="CAK7238553.1"/>
    </source>
</evidence>
<name>A0ABP0D2G6_9PEZI</name>
<protein>
    <recommendedName>
        <fullName evidence="3">CBM-cenC domain-containing protein</fullName>
    </recommendedName>
</protein>
<comment type="caution">
    <text evidence="1">The sequence shown here is derived from an EMBL/GenBank/DDBJ whole genome shotgun (WGS) entry which is preliminary data.</text>
</comment>
<dbReference type="Proteomes" id="UP001642482">
    <property type="component" value="Unassembled WGS sequence"/>
</dbReference>